<organism evidence="1 2">
    <name type="scientific">Pistacia atlantica</name>
    <dbReference type="NCBI Taxonomy" id="434234"/>
    <lineage>
        <taxon>Eukaryota</taxon>
        <taxon>Viridiplantae</taxon>
        <taxon>Streptophyta</taxon>
        <taxon>Embryophyta</taxon>
        <taxon>Tracheophyta</taxon>
        <taxon>Spermatophyta</taxon>
        <taxon>Magnoliopsida</taxon>
        <taxon>eudicotyledons</taxon>
        <taxon>Gunneridae</taxon>
        <taxon>Pentapetalae</taxon>
        <taxon>rosids</taxon>
        <taxon>malvids</taxon>
        <taxon>Sapindales</taxon>
        <taxon>Anacardiaceae</taxon>
        <taxon>Pistacia</taxon>
    </lineage>
</organism>
<proteinExistence type="predicted"/>
<sequence length="318" mass="35798">MLMLMLQVGDPNMDHRCWERPEDMDTPRNVYKVSTQNPGSDVAAETAAALAAASIVFKDSDPSYSSKLLKTAMKVFDFADKYRGSYSDSLHSAVCPFYCSYSGYQDELLWGASWLHRASQNRLYLSYIESNGQTLGANDDDYSFSWDDKRAGTKVLLSKAFLEENTQEFQLYKAHSDNYICSLVPGSSSFQAQYTPGGLLYKASESNLQYVTSTSLLLLTYAKYLNSKGGACQMRDFNCNSRKSHNTGEETGGLHFRVIIQQKCLTWWGLERSIHSMFITGAHRYHQFMHILITLIATMGFSTSTLPLPIPIPSLEPY</sequence>
<accession>A0ACC1BXS4</accession>
<comment type="caution">
    <text evidence="1">The sequence shown here is derived from an EMBL/GenBank/DDBJ whole genome shotgun (WGS) entry which is preliminary data.</text>
</comment>
<name>A0ACC1BXS4_9ROSI</name>
<dbReference type="Proteomes" id="UP001164250">
    <property type="component" value="Chromosome 2"/>
</dbReference>
<keyword evidence="2" id="KW-1185">Reference proteome</keyword>
<dbReference type="EMBL" id="CM047898">
    <property type="protein sequence ID" value="KAJ0104630.1"/>
    <property type="molecule type" value="Genomic_DNA"/>
</dbReference>
<evidence type="ECO:0000313" key="2">
    <source>
        <dbReference type="Proteomes" id="UP001164250"/>
    </source>
</evidence>
<gene>
    <name evidence="1" type="ORF">Patl1_17404</name>
</gene>
<reference evidence="2" key="1">
    <citation type="journal article" date="2023" name="G3 (Bethesda)">
        <title>Genome assembly and association tests identify interacting loci associated with vigor, precocity, and sex in interspecific pistachio rootstocks.</title>
        <authorList>
            <person name="Palmer W."/>
            <person name="Jacygrad E."/>
            <person name="Sagayaradj S."/>
            <person name="Cavanaugh K."/>
            <person name="Han R."/>
            <person name="Bertier L."/>
            <person name="Beede B."/>
            <person name="Kafkas S."/>
            <person name="Golino D."/>
            <person name="Preece J."/>
            <person name="Michelmore R."/>
        </authorList>
    </citation>
    <scope>NUCLEOTIDE SEQUENCE [LARGE SCALE GENOMIC DNA]</scope>
</reference>
<protein>
    <submittedName>
        <fullName evidence="1">Uncharacterized protein</fullName>
    </submittedName>
</protein>
<evidence type="ECO:0000313" key="1">
    <source>
        <dbReference type="EMBL" id="KAJ0104630.1"/>
    </source>
</evidence>